<keyword evidence="3" id="KW-0238">DNA-binding</keyword>
<sequence>MKDSGVEWIGKIPEDWEVEKLKYIGASKNETAIYKKGERFIGLEHVDSFNGNIIGQDVDYDECETPIFEKGDFLFSKLRPYLAKGFLAEQRGFCTSELIRIKFNEEQYNKYYKYLLLSHKFIDFVNSMTYGVKMPRTSWQEVREQTLTVPPIQEQVIIANHLDEKCGSINDDIAIIENQLSVLEAYKKSVITEAVTKGLDKNAEMKDSGFPWIGEIPEQWKVLPNKYLMEKVKIIKSKYEGEPILSLTKKGVIVRDLEGGGKFPTSFDGYQILSEGNLLLCLFDYDVTPRTVGKIEQNGLSSPAYSQYVMNNLAVRDYYYYFYLMLDETKELLHLSKNLRSSFNETEFGAIKAPVPSLGEQRQIADYLDKKTQAIDDTIAIKRKQLAVLDEYKKSLIYEYVTGKREV</sequence>
<protein>
    <submittedName>
        <fullName evidence="5">Restriction endonuclease subunit S</fullName>
    </submittedName>
</protein>
<feature type="domain" description="Type I restriction modification DNA specificity" evidence="4">
    <location>
        <begin position="13"/>
        <end position="164"/>
    </location>
</feature>
<evidence type="ECO:0000313" key="6">
    <source>
        <dbReference type="Proteomes" id="UP001481872"/>
    </source>
</evidence>
<dbReference type="RefSeq" id="WP_349054251.1">
    <property type="nucleotide sequence ID" value="NZ_JBBNPS010000017.1"/>
</dbReference>
<dbReference type="SUPFAM" id="SSF116734">
    <property type="entry name" value="DNA methylase specificity domain"/>
    <property type="match status" value="2"/>
</dbReference>
<reference evidence="5 6" key="1">
    <citation type="submission" date="2024-04" db="EMBL/GenBank/DDBJ databases">
        <title>Human intestinal bacterial collection.</title>
        <authorList>
            <person name="Pauvert C."/>
            <person name="Hitch T.C.A."/>
            <person name="Clavel T."/>
        </authorList>
    </citation>
    <scope>NUCLEOTIDE SEQUENCE [LARGE SCALE GENOMIC DNA]</scope>
    <source>
        <strain evidence="5 6">CLA-SR-H026</strain>
    </source>
</reference>
<dbReference type="InterPro" id="IPR052021">
    <property type="entry name" value="Type-I_RS_S_subunit"/>
</dbReference>
<comment type="similarity">
    <text evidence="1">Belongs to the type-I restriction system S methylase family.</text>
</comment>
<feature type="domain" description="Type I restriction modification DNA specificity" evidence="4">
    <location>
        <begin position="313"/>
        <end position="386"/>
    </location>
</feature>
<dbReference type="GO" id="GO:0004519">
    <property type="term" value="F:endonuclease activity"/>
    <property type="evidence" value="ECO:0007669"/>
    <property type="project" value="UniProtKB-KW"/>
</dbReference>
<dbReference type="Gene3D" id="3.90.220.20">
    <property type="entry name" value="DNA methylase specificity domains"/>
    <property type="match status" value="2"/>
</dbReference>
<dbReference type="InterPro" id="IPR000055">
    <property type="entry name" value="Restrct_endonuc_typeI_TRD"/>
</dbReference>
<dbReference type="InterPro" id="IPR044946">
    <property type="entry name" value="Restrct_endonuc_typeI_TRD_sf"/>
</dbReference>
<proteinExistence type="inferred from homology"/>
<evidence type="ECO:0000313" key="5">
    <source>
        <dbReference type="EMBL" id="MEQ3353936.1"/>
    </source>
</evidence>
<evidence type="ECO:0000259" key="4">
    <source>
        <dbReference type="Pfam" id="PF01420"/>
    </source>
</evidence>
<dbReference type="EMBL" id="JBBNPS010000017">
    <property type="protein sequence ID" value="MEQ3353936.1"/>
    <property type="molecule type" value="Genomic_DNA"/>
</dbReference>
<evidence type="ECO:0000256" key="2">
    <source>
        <dbReference type="ARBA" id="ARBA00022747"/>
    </source>
</evidence>
<name>A0ABV1J8Y2_9FIRM</name>
<keyword evidence="5" id="KW-0540">Nuclease</keyword>
<organism evidence="5 6">
    <name type="scientific">Aedoeadaptatus acetigenes</name>
    <dbReference type="NCBI Taxonomy" id="2981723"/>
    <lineage>
        <taxon>Bacteria</taxon>
        <taxon>Bacillati</taxon>
        <taxon>Bacillota</taxon>
        <taxon>Tissierellia</taxon>
        <taxon>Tissierellales</taxon>
        <taxon>Peptoniphilaceae</taxon>
        <taxon>Aedoeadaptatus</taxon>
    </lineage>
</organism>
<keyword evidence="2" id="KW-0680">Restriction system</keyword>
<dbReference type="Proteomes" id="UP001481872">
    <property type="component" value="Unassembled WGS sequence"/>
</dbReference>
<dbReference type="Gene3D" id="1.10.287.1120">
    <property type="entry name" value="Bipartite methylase S protein"/>
    <property type="match status" value="1"/>
</dbReference>
<keyword evidence="5" id="KW-0255">Endonuclease</keyword>
<keyword evidence="5" id="KW-0378">Hydrolase</keyword>
<dbReference type="Pfam" id="PF01420">
    <property type="entry name" value="Methylase_S"/>
    <property type="match status" value="2"/>
</dbReference>
<comment type="caution">
    <text evidence="5">The sequence shown here is derived from an EMBL/GenBank/DDBJ whole genome shotgun (WGS) entry which is preliminary data.</text>
</comment>
<dbReference type="PANTHER" id="PTHR30408:SF12">
    <property type="entry name" value="TYPE I RESTRICTION ENZYME MJAVIII SPECIFICITY SUBUNIT"/>
    <property type="match status" value="1"/>
</dbReference>
<dbReference type="PANTHER" id="PTHR30408">
    <property type="entry name" value="TYPE-1 RESTRICTION ENZYME ECOKI SPECIFICITY PROTEIN"/>
    <property type="match status" value="1"/>
</dbReference>
<evidence type="ECO:0000256" key="1">
    <source>
        <dbReference type="ARBA" id="ARBA00010923"/>
    </source>
</evidence>
<keyword evidence="6" id="KW-1185">Reference proteome</keyword>
<evidence type="ECO:0000256" key="3">
    <source>
        <dbReference type="ARBA" id="ARBA00023125"/>
    </source>
</evidence>
<accession>A0ABV1J8Y2</accession>
<gene>
    <name evidence="5" type="ORF">AAA081_06485</name>
</gene>